<dbReference type="EMBL" id="CP059735">
    <property type="protein sequence ID" value="WDE00762.1"/>
    <property type="molecule type" value="Genomic_DNA"/>
</dbReference>
<dbReference type="AlphaFoldDB" id="A0AAF0C327"/>
<sequence>MKKLLAVACLLLPFLAFSGQQGKSDQAWAEKGSRAITVQVNIAQHLLPEDADNWTLYVYAAQPNTRLPLANFKGKLSQLPGEVILDESMYLLPHLTLRQAEEVVIVAKASKSKNPHKKSAEDVIGYSGALNFSLADKLEASVTIDQNDVAQ</sequence>
<evidence type="ECO:0000259" key="2">
    <source>
        <dbReference type="Pfam" id="PF23892"/>
    </source>
</evidence>
<feature type="domain" description="Cytochrome c-type biogenesis protein H Ig-like" evidence="2">
    <location>
        <begin position="36"/>
        <end position="145"/>
    </location>
</feature>
<dbReference type="KEGG" id="tact:SG35_009080"/>
<keyword evidence="1" id="KW-0732">Signal</keyword>
<organism evidence="3 4">
    <name type="scientific">Thalassomonas actiniarum</name>
    <dbReference type="NCBI Taxonomy" id="485447"/>
    <lineage>
        <taxon>Bacteria</taxon>
        <taxon>Pseudomonadati</taxon>
        <taxon>Pseudomonadota</taxon>
        <taxon>Gammaproteobacteria</taxon>
        <taxon>Alteromonadales</taxon>
        <taxon>Colwelliaceae</taxon>
        <taxon>Thalassomonas</taxon>
    </lineage>
</organism>
<dbReference type="InterPro" id="IPR056412">
    <property type="entry name" value="Ig_CycH"/>
</dbReference>
<reference evidence="3 4" key="1">
    <citation type="journal article" date="2015" name="Genome Announc.">
        <title>Draft Genome Sequences of Marine Isolates of Thalassomonas viridans and Thalassomonas actiniarum.</title>
        <authorList>
            <person name="Olonade I."/>
            <person name="van Zyl L.J."/>
            <person name="Trindade M."/>
        </authorList>
    </citation>
    <scope>NUCLEOTIDE SEQUENCE [LARGE SCALE GENOMIC DNA]</scope>
    <source>
        <strain evidence="3 4">A5K-106</strain>
    </source>
</reference>
<name>A0AAF0C327_9GAMM</name>
<proteinExistence type="predicted"/>
<feature type="chain" id="PRO_5042202862" description="Cytochrome c-type biogenesis protein H Ig-like domain-containing protein" evidence="1">
    <location>
        <begin position="19"/>
        <end position="151"/>
    </location>
</feature>
<evidence type="ECO:0000256" key="1">
    <source>
        <dbReference type="SAM" id="SignalP"/>
    </source>
</evidence>
<feature type="signal peptide" evidence="1">
    <location>
        <begin position="1"/>
        <end position="18"/>
    </location>
</feature>
<dbReference type="Proteomes" id="UP000032568">
    <property type="component" value="Chromosome"/>
</dbReference>
<gene>
    <name evidence="3" type="ORF">SG35_009080</name>
</gene>
<evidence type="ECO:0000313" key="3">
    <source>
        <dbReference type="EMBL" id="WDE00762.1"/>
    </source>
</evidence>
<dbReference type="Pfam" id="PF23892">
    <property type="entry name" value="Ig_CycH"/>
    <property type="match status" value="1"/>
</dbReference>
<evidence type="ECO:0000313" key="4">
    <source>
        <dbReference type="Proteomes" id="UP000032568"/>
    </source>
</evidence>
<protein>
    <recommendedName>
        <fullName evidence="2">Cytochrome c-type biogenesis protein H Ig-like domain-containing protein</fullName>
    </recommendedName>
</protein>
<reference evidence="3 4" key="2">
    <citation type="journal article" date="2022" name="Mar. Drugs">
        <title>Bioassay-Guided Fractionation Leads to the Detection of Cholic Acid Generated by the Rare Thalassomonas sp.</title>
        <authorList>
            <person name="Pheiffer F."/>
            <person name="Schneider Y.K."/>
            <person name="Hansen E.H."/>
            <person name="Andersen J.H."/>
            <person name="Isaksson J."/>
            <person name="Busche T."/>
            <person name="R C."/>
            <person name="Kalinowski J."/>
            <person name="Zyl L.V."/>
            <person name="Trindade M."/>
        </authorList>
    </citation>
    <scope>NUCLEOTIDE SEQUENCE [LARGE SCALE GENOMIC DNA]</scope>
    <source>
        <strain evidence="3 4">A5K-106</strain>
    </source>
</reference>
<accession>A0AAF0C327</accession>
<dbReference type="RefSeq" id="WP_044832391.1">
    <property type="nucleotide sequence ID" value="NZ_CP059735.1"/>
</dbReference>
<keyword evidence="4" id="KW-1185">Reference proteome</keyword>